<name>A0AAE1T6A7_9LAMI</name>
<proteinExistence type="inferred from homology"/>
<keyword evidence="4" id="KW-0274">FAD</keyword>
<comment type="similarity">
    <text evidence="2">Belongs to the MSOX/MTOX family.</text>
</comment>
<protein>
    <submittedName>
        <fullName evidence="8">Sarcosine oxidase</fullName>
    </submittedName>
</protein>
<dbReference type="SUPFAM" id="SSF51905">
    <property type="entry name" value="FAD/NAD(P)-binding domain"/>
    <property type="match status" value="1"/>
</dbReference>
<feature type="region of interest" description="Disordered" evidence="6">
    <location>
        <begin position="335"/>
        <end position="356"/>
    </location>
</feature>
<evidence type="ECO:0000256" key="2">
    <source>
        <dbReference type="ARBA" id="ARBA00010989"/>
    </source>
</evidence>
<evidence type="ECO:0000256" key="3">
    <source>
        <dbReference type="ARBA" id="ARBA00022630"/>
    </source>
</evidence>
<keyword evidence="3" id="KW-0285">Flavoprotein</keyword>
<evidence type="ECO:0000256" key="1">
    <source>
        <dbReference type="ARBA" id="ARBA00001974"/>
    </source>
</evidence>
<comment type="cofactor">
    <cofactor evidence="1">
        <name>FAD</name>
        <dbReference type="ChEBI" id="CHEBI:57692"/>
    </cofactor>
</comment>
<dbReference type="GO" id="GO:0008115">
    <property type="term" value="F:sarcosine oxidase activity"/>
    <property type="evidence" value="ECO:0007669"/>
    <property type="project" value="TreeGrafter"/>
</dbReference>
<organism evidence="8 9">
    <name type="scientific">Sesamum angolense</name>
    <dbReference type="NCBI Taxonomy" id="2727404"/>
    <lineage>
        <taxon>Eukaryota</taxon>
        <taxon>Viridiplantae</taxon>
        <taxon>Streptophyta</taxon>
        <taxon>Embryophyta</taxon>
        <taxon>Tracheophyta</taxon>
        <taxon>Spermatophyta</taxon>
        <taxon>Magnoliopsida</taxon>
        <taxon>eudicotyledons</taxon>
        <taxon>Gunneridae</taxon>
        <taxon>Pentapetalae</taxon>
        <taxon>asterids</taxon>
        <taxon>lamiids</taxon>
        <taxon>Lamiales</taxon>
        <taxon>Pedaliaceae</taxon>
        <taxon>Sesamum</taxon>
    </lineage>
</organism>
<evidence type="ECO:0000256" key="4">
    <source>
        <dbReference type="ARBA" id="ARBA00022827"/>
    </source>
</evidence>
<evidence type="ECO:0000313" key="8">
    <source>
        <dbReference type="EMBL" id="KAK4382650.1"/>
    </source>
</evidence>
<dbReference type="Pfam" id="PF01266">
    <property type="entry name" value="DAO"/>
    <property type="match status" value="1"/>
</dbReference>
<dbReference type="EMBL" id="JACGWL010000662">
    <property type="protein sequence ID" value="KAK4382650.1"/>
    <property type="molecule type" value="Genomic_DNA"/>
</dbReference>
<keyword evidence="5" id="KW-0560">Oxidoreductase</keyword>
<feature type="domain" description="FAD dependent oxidoreductase" evidence="7">
    <location>
        <begin position="6"/>
        <end position="275"/>
    </location>
</feature>
<evidence type="ECO:0000256" key="5">
    <source>
        <dbReference type="ARBA" id="ARBA00023002"/>
    </source>
</evidence>
<dbReference type="InterPro" id="IPR036188">
    <property type="entry name" value="FAD/NAD-bd_sf"/>
</dbReference>
<gene>
    <name evidence="8" type="ORF">Sango_2850900</name>
</gene>
<dbReference type="GO" id="GO:0050660">
    <property type="term" value="F:flavin adenine dinucleotide binding"/>
    <property type="evidence" value="ECO:0007669"/>
    <property type="project" value="InterPro"/>
</dbReference>
<comment type="caution">
    <text evidence="8">The sequence shown here is derived from an EMBL/GenBank/DDBJ whole genome shotgun (WGS) entry which is preliminary data.</text>
</comment>
<dbReference type="AlphaFoldDB" id="A0AAE1T6A7"/>
<dbReference type="PANTHER" id="PTHR10961:SF7">
    <property type="entry name" value="FAD DEPENDENT OXIDOREDUCTASE DOMAIN-CONTAINING PROTEIN"/>
    <property type="match status" value="1"/>
</dbReference>
<dbReference type="Proteomes" id="UP001289374">
    <property type="component" value="Unassembled WGS sequence"/>
</dbReference>
<sequence>MGPSDNEFLQAAIGSCQKNSIPVRVLDRSEVFDEFSGKFQLPEGWIGMVTPQGGVVKATKAVAMFQTLGVQNDAVLKDNKGVIDIKKDQSTSEIVVFTRADEKFRAKKCVITVGAWTRKLIKTVGGITLPIQPVEIAAYYWKINKGHEDKFTINNDLPTFGSHGDPPIYDTPSLEFSGLIKIHIDDGGACEPEERTWAAPPDILDLLRECIRERFGGLVDSNGPVITQSCMYSMTPDKDYVIKFLRGEFGKEAVVIGGFSGHGFKMALVVGQELVASGTEEGVDQAHFRIPRFEKNLRGNRLIWFEVVVDWWTSCTPCGEREFSDESVRFVREALPGDDPSEATSRRMGPGQSEPASGWRWSLRWIYNSPPAIAFSSIDRTVTLSSLLEELHERPYDCRASIDKKILGHFGLSPRVKPLGEALANIKFNKLIHNNTSRGGRVAGTPSPSSLSPSLGGVFISEDSLVNKESFCSRSLGLQRVLAASGVLLRLMWSKGGSSCSSSRATPPVVSEDSLVNKESFYCRSLGLQRVPAARGVLLRLMWSKVVADT</sequence>
<dbReference type="SUPFAM" id="SSF54373">
    <property type="entry name" value="FAD-linked reductases, C-terminal domain"/>
    <property type="match status" value="1"/>
</dbReference>
<evidence type="ECO:0000313" key="9">
    <source>
        <dbReference type="Proteomes" id="UP001289374"/>
    </source>
</evidence>
<dbReference type="Gene3D" id="3.50.50.60">
    <property type="entry name" value="FAD/NAD(P)-binding domain"/>
    <property type="match status" value="2"/>
</dbReference>
<dbReference type="InterPro" id="IPR006076">
    <property type="entry name" value="FAD-dep_OxRdtase"/>
</dbReference>
<evidence type="ECO:0000256" key="6">
    <source>
        <dbReference type="SAM" id="MobiDB-lite"/>
    </source>
</evidence>
<dbReference type="InterPro" id="IPR045170">
    <property type="entry name" value="MTOX"/>
</dbReference>
<reference evidence="8" key="1">
    <citation type="submission" date="2020-06" db="EMBL/GenBank/DDBJ databases">
        <authorList>
            <person name="Li T."/>
            <person name="Hu X."/>
            <person name="Zhang T."/>
            <person name="Song X."/>
            <person name="Zhang H."/>
            <person name="Dai N."/>
            <person name="Sheng W."/>
            <person name="Hou X."/>
            <person name="Wei L."/>
        </authorList>
    </citation>
    <scope>NUCLEOTIDE SEQUENCE</scope>
    <source>
        <strain evidence="8">K16</strain>
        <tissue evidence="8">Leaf</tissue>
    </source>
</reference>
<dbReference type="PANTHER" id="PTHR10961">
    <property type="entry name" value="PEROXISOMAL SARCOSINE OXIDASE"/>
    <property type="match status" value="1"/>
</dbReference>
<accession>A0AAE1T6A7</accession>
<evidence type="ECO:0000259" key="7">
    <source>
        <dbReference type="Pfam" id="PF01266"/>
    </source>
</evidence>
<keyword evidence="9" id="KW-1185">Reference proteome</keyword>
<reference evidence="8" key="2">
    <citation type="journal article" date="2024" name="Plant">
        <title>Genomic evolution and insights into agronomic trait innovations of Sesamum species.</title>
        <authorList>
            <person name="Miao H."/>
            <person name="Wang L."/>
            <person name="Qu L."/>
            <person name="Liu H."/>
            <person name="Sun Y."/>
            <person name="Le M."/>
            <person name="Wang Q."/>
            <person name="Wei S."/>
            <person name="Zheng Y."/>
            <person name="Lin W."/>
            <person name="Duan Y."/>
            <person name="Cao H."/>
            <person name="Xiong S."/>
            <person name="Wang X."/>
            <person name="Wei L."/>
            <person name="Li C."/>
            <person name="Ma Q."/>
            <person name="Ju M."/>
            <person name="Zhao R."/>
            <person name="Li G."/>
            <person name="Mu C."/>
            <person name="Tian Q."/>
            <person name="Mei H."/>
            <person name="Zhang T."/>
            <person name="Gao T."/>
            <person name="Zhang H."/>
        </authorList>
    </citation>
    <scope>NUCLEOTIDE SEQUENCE</scope>
    <source>
        <strain evidence="8">K16</strain>
    </source>
</reference>